<organism evidence="2 3">
    <name type="scientific">Lentinula raphanica</name>
    <dbReference type="NCBI Taxonomy" id="153919"/>
    <lineage>
        <taxon>Eukaryota</taxon>
        <taxon>Fungi</taxon>
        <taxon>Dikarya</taxon>
        <taxon>Basidiomycota</taxon>
        <taxon>Agaricomycotina</taxon>
        <taxon>Agaricomycetes</taxon>
        <taxon>Agaricomycetidae</taxon>
        <taxon>Agaricales</taxon>
        <taxon>Marasmiineae</taxon>
        <taxon>Omphalotaceae</taxon>
        <taxon>Lentinula</taxon>
    </lineage>
</organism>
<evidence type="ECO:0000313" key="2">
    <source>
        <dbReference type="EMBL" id="KAJ3844208.1"/>
    </source>
</evidence>
<name>A0AA38PJQ1_9AGAR</name>
<keyword evidence="3" id="KW-1185">Reference proteome</keyword>
<dbReference type="AlphaFoldDB" id="A0AA38PJQ1"/>
<feature type="compositionally biased region" description="Polar residues" evidence="1">
    <location>
        <begin position="199"/>
        <end position="210"/>
    </location>
</feature>
<feature type="compositionally biased region" description="Polar residues" evidence="1">
    <location>
        <begin position="255"/>
        <end position="264"/>
    </location>
</feature>
<feature type="compositionally biased region" description="Polar residues" evidence="1">
    <location>
        <begin position="23"/>
        <end position="41"/>
    </location>
</feature>
<dbReference type="EMBL" id="MU805958">
    <property type="protein sequence ID" value="KAJ3844208.1"/>
    <property type="molecule type" value="Genomic_DNA"/>
</dbReference>
<accession>A0AA38PJQ1</accession>
<reference evidence="2" key="1">
    <citation type="submission" date="2022-08" db="EMBL/GenBank/DDBJ databases">
        <authorList>
            <consortium name="DOE Joint Genome Institute"/>
            <person name="Min B."/>
            <person name="Riley R."/>
            <person name="Sierra-Patev S."/>
            <person name="Naranjo-Ortiz M."/>
            <person name="Looney B."/>
            <person name="Konkel Z."/>
            <person name="Slot J.C."/>
            <person name="Sakamoto Y."/>
            <person name="Steenwyk J.L."/>
            <person name="Rokas A."/>
            <person name="Carro J."/>
            <person name="Camarero S."/>
            <person name="Ferreira P."/>
            <person name="Molpeceres G."/>
            <person name="Ruiz-Duenas F.J."/>
            <person name="Serrano A."/>
            <person name="Henrissat B."/>
            <person name="Drula E."/>
            <person name="Hughes K.W."/>
            <person name="Mata J.L."/>
            <person name="Ishikawa N.K."/>
            <person name="Vargas-Isla R."/>
            <person name="Ushijima S."/>
            <person name="Smith C.A."/>
            <person name="Ahrendt S."/>
            <person name="Andreopoulos W."/>
            <person name="He G."/>
            <person name="Labutti K."/>
            <person name="Lipzen A."/>
            <person name="Ng V."/>
            <person name="Sandor L."/>
            <person name="Barry K."/>
            <person name="Martinez A.T."/>
            <person name="Xiao Y."/>
            <person name="Gibbons J.G."/>
            <person name="Terashima K."/>
            <person name="Hibbett D.S."/>
            <person name="Grigoriev I.V."/>
        </authorList>
    </citation>
    <scope>NUCLEOTIDE SEQUENCE</scope>
    <source>
        <strain evidence="2">TFB9207</strain>
    </source>
</reference>
<gene>
    <name evidence="2" type="ORF">F5878DRAFT_163860</name>
</gene>
<dbReference type="Proteomes" id="UP001163846">
    <property type="component" value="Unassembled WGS sequence"/>
</dbReference>
<evidence type="ECO:0000313" key="3">
    <source>
        <dbReference type="Proteomes" id="UP001163846"/>
    </source>
</evidence>
<sequence length="441" mass="48202">MLEYLGAPDPAPFGGTVFDNRGPYNNTNLPATQQGGNEEPYQQQQLVLDPQLMQSYQPYQAPPPYQAAGWQPSAPVATVAPVAPVAPVHPGHFNLPQTQFVPTTLFNAEGMGYSYTFTPRQTFPAPVLINNYGNTNIDARTAVPQPLYDPSYMNFNSQPSSGPPVQAMMAHPIGSSYPPTRRLSTSSSTLTSIEGGTFLPNQSFPQNNPMVNHIPYNPTGKPQFQHRPSTSTAPGTLSTSYSTDPPLSGHFGDPTTPSFPNAASNIPDAQPSMPLRNNNNKKAQPRSKPYTAGKRGPKRSGLPGFCDIRPKESVKCKWVHHDGTVCGHDFGKDNRKAASAHALVHRAEVREYEKLNGRTPAKVKIVCRWPSCDSKEGGVSGDVFARHFIHHTGIQILCEECGQILARADSEGRHRETCCADNQNNKPRMIDEALSTYERIT</sequence>
<feature type="region of interest" description="Disordered" evidence="1">
    <location>
        <begin position="1"/>
        <end position="41"/>
    </location>
</feature>
<comment type="caution">
    <text evidence="2">The sequence shown here is derived from an EMBL/GenBank/DDBJ whole genome shotgun (WGS) entry which is preliminary data.</text>
</comment>
<protein>
    <submittedName>
        <fullName evidence="2">Uncharacterized protein</fullName>
    </submittedName>
</protein>
<evidence type="ECO:0000256" key="1">
    <source>
        <dbReference type="SAM" id="MobiDB-lite"/>
    </source>
</evidence>
<feature type="compositionally biased region" description="Polar residues" evidence="1">
    <location>
        <begin position="220"/>
        <end position="245"/>
    </location>
</feature>
<proteinExistence type="predicted"/>
<feature type="region of interest" description="Disordered" evidence="1">
    <location>
        <begin position="199"/>
        <end position="304"/>
    </location>
</feature>